<evidence type="ECO:0000256" key="2">
    <source>
        <dbReference type="ARBA" id="ARBA00023015"/>
    </source>
</evidence>
<evidence type="ECO:0000259" key="5">
    <source>
        <dbReference type="PROSITE" id="PS50931"/>
    </source>
</evidence>
<dbReference type="RefSeq" id="WP_330094451.1">
    <property type="nucleotide sequence ID" value="NZ_JAUZMY010000033.1"/>
</dbReference>
<evidence type="ECO:0000256" key="4">
    <source>
        <dbReference type="ARBA" id="ARBA00023163"/>
    </source>
</evidence>
<dbReference type="Gene3D" id="3.40.190.290">
    <property type="match status" value="1"/>
</dbReference>
<dbReference type="InterPro" id="IPR000847">
    <property type="entry name" value="LysR_HTH_N"/>
</dbReference>
<evidence type="ECO:0000256" key="3">
    <source>
        <dbReference type="ARBA" id="ARBA00023125"/>
    </source>
</evidence>
<dbReference type="Proteomes" id="UP001356095">
    <property type="component" value="Unassembled WGS sequence"/>
</dbReference>
<keyword evidence="2" id="KW-0805">Transcription regulation</keyword>
<dbReference type="PANTHER" id="PTHR30419:SF8">
    <property type="entry name" value="NITROGEN ASSIMILATION TRANSCRIPTIONAL ACTIVATOR-RELATED"/>
    <property type="match status" value="1"/>
</dbReference>
<keyword evidence="7" id="KW-1185">Reference proteome</keyword>
<dbReference type="EMBL" id="JAUZMY010000033">
    <property type="protein sequence ID" value="MEE2040688.1"/>
    <property type="molecule type" value="Genomic_DNA"/>
</dbReference>
<dbReference type="InterPro" id="IPR036390">
    <property type="entry name" value="WH_DNA-bd_sf"/>
</dbReference>
<gene>
    <name evidence="6" type="ORF">Q8791_26055</name>
</gene>
<dbReference type="PANTHER" id="PTHR30419">
    <property type="entry name" value="HTH-TYPE TRANSCRIPTIONAL REGULATOR YBHD"/>
    <property type="match status" value="1"/>
</dbReference>
<dbReference type="InterPro" id="IPR036388">
    <property type="entry name" value="WH-like_DNA-bd_sf"/>
</dbReference>
<comment type="caution">
    <text evidence="6">The sequence shown here is derived from an EMBL/GenBank/DDBJ whole genome shotgun (WGS) entry which is preliminary data.</text>
</comment>
<comment type="similarity">
    <text evidence="1">Belongs to the LysR transcriptional regulatory family.</text>
</comment>
<keyword evidence="4" id="KW-0804">Transcription</keyword>
<dbReference type="Pfam" id="PF00126">
    <property type="entry name" value="HTH_1"/>
    <property type="match status" value="1"/>
</dbReference>
<sequence length="310" mass="33120">MDLSLRQLSVFVSVAHRLSFTAAANDLLVSQSSLSRTVAEIERVLGTSVFHRDTRNVTLTDEGRELLEVAEHVLGVHRAGMRQLRRFVDGSGGTVSVAALPSVAAVLLPPVITAFRRRWPETDVRIHDGLARSVVEAVERGDADFAVTVATDGAPWVSGRPLVRDLFVGVVPPGHPLADRDELSWADLRDEQFIAMGAGSSVRALTDLAFTQAGGAGRGVVEASSFATVGGLVSAGLGVTALPALVRALLGFAPVEHRPLTGPVVRRGLDLLWPTDRPMSAAARRFLATIDELRSGGFELPPDVHWAEPR</sequence>
<keyword evidence="3" id="KW-0238">DNA-binding</keyword>
<dbReference type="PRINTS" id="PR00039">
    <property type="entry name" value="HTHLYSR"/>
</dbReference>
<name>A0ABU7KEN0_9ACTN</name>
<organism evidence="6 7">
    <name type="scientific">Nocardiopsis codii</name>
    <dbReference type="NCBI Taxonomy" id="3065942"/>
    <lineage>
        <taxon>Bacteria</taxon>
        <taxon>Bacillati</taxon>
        <taxon>Actinomycetota</taxon>
        <taxon>Actinomycetes</taxon>
        <taxon>Streptosporangiales</taxon>
        <taxon>Nocardiopsidaceae</taxon>
        <taxon>Nocardiopsis</taxon>
    </lineage>
</organism>
<dbReference type="CDD" id="cd08440">
    <property type="entry name" value="PBP2_LTTR_like_4"/>
    <property type="match status" value="1"/>
</dbReference>
<protein>
    <submittedName>
        <fullName evidence="6">LysR substrate-binding domain-containing protein</fullName>
    </submittedName>
</protein>
<dbReference type="Pfam" id="PF03466">
    <property type="entry name" value="LysR_substrate"/>
    <property type="match status" value="1"/>
</dbReference>
<dbReference type="SUPFAM" id="SSF53850">
    <property type="entry name" value="Periplasmic binding protein-like II"/>
    <property type="match status" value="1"/>
</dbReference>
<proteinExistence type="inferred from homology"/>
<accession>A0ABU7KEN0</accession>
<dbReference type="InterPro" id="IPR005119">
    <property type="entry name" value="LysR_subst-bd"/>
</dbReference>
<dbReference type="PROSITE" id="PS50931">
    <property type="entry name" value="HTH_LYSR"/>
    <property type="match status" value="1"/>
</dbReference>
<feature type="domain" description="HTH lysR-type" evidence="5">
    <location>
        <begin position="1"/>
        <end position="60"/>
    </location>
</feature>
<dbReference type="SUPFAM" id="SSF46785">
    <property type="entry name" value="Winged helix' DNA-binding domain"/>
    <property type="match status" value="1"/>
</dbReference>
<evidence type="ECO:0000313" key="7">
    <source>
        <dbReference type="Proteomes" id="UP001356095"/>
    </source>
</evidence>
<reference evidence="6 7" key="1">
    <citation type="submission" date="2023-08" db="EMBL/GenBank/DDBJ databases">
        <authorList>
            <person name="Girao M."/>
            <person name="Carvalho M.F."/>
        </authorList>
    </citation>
    <scope>NUCLEOTIDE SEQUENCE [LARGE SCALE GENOMIC DNA]</scope>
    <source>
        <strain evidence="6 7">CT-R113</strain>
    </source>
</reference>
<evidence type="ECO:0000256" key="1">
    <source>
        <dbReference type="ARBA" id="ARBA00009437"/>
    </source>
</evidence>
<evidence type="ECO:0000313" key="6">
    <source>
        <dbReference type="EMBL" id="MEE2040688.1"/>
    </source>
</evidence>
<dbReference type="Gene3D" id="1.10.10.10">
    <property type="entry name" value="Winged helix-like DNA-binding domain superfamily/Winged helix DNA-binding domain"/>
    <property type="match status" value="1"/>
</dbReference>
<dbReference type="InterPro" id="IPR050950">
    <property type="entry name" value="HTH-type_LysR_regulators"/>
</dbReference>